<evidence type="ECO:0008006" key="3">
    <source>
        <dbReference type="Google" id="ProtNLM"/>
    </source>
</evidence>
<evidence type="ECO:0000313" key="1">
    <source>
        <dbReference type="EMBL" id="KZT05087.1"/>
    </source>
</evidence>
<dbReference type="SUPFAM" id="SSF52047">
    <property type="entry name" value="RNI-like"/>
    <property type="match status" value="1"/>
</dbReference>
<dbReference type="OrthoDB" id="3264508at2759"/>
<gene>
    <name evidence="1" type="ORF">LAESUDRAFT_656763</name>
</gene>
<keyword evidence="2" id="KW-1185">Reference proteome</keyword>
<organism evidence="1 2">
    <name type="scientific">Laetiporus sulphureus 93-53</name>
    <dbReference type="NCBI Taxonomy" id="1314785"/>
    <lineage>
        <taxon>Eukaryota</taxon>
        <taxon>Fungi</taxon>
        <taxon>Dikarya</taxon>
        <taxon>Basidiomycota</taxon>
        <taxon>Agaricomycotina</taxon>
        <taxon>Agaricomycetes</taxon>
        <taxon>Polyporales</taxon>
        <taxon>Laetiporus</taxon>
    </lineage>
</organism>
<dbReference type="GeneID" id="63821671"/>
<sequence>MEWAIYDMIIRIFDILRYDTRTLFNCSLVNHAFAEAVSRILYREVTLSPASTNVLDLRRRDDFSQGILHSACIPRNAKHVLCFELSGYPSPRPFPLNPLSKHLEEAFKCWHNLTTVILTPRIYHQDLLTNVLPLLPTLPLLQNLSVNTSCTDDVHAPGLVHISGLKALCIQNPTRAILQLLPNWLGKLTSSLRGLHLVDNCGSITPGVLRSFVPHLFKIEALSLGLSYSLTDFDVFTFLEEMTSLVSLDLRYYLQLRQPPKSPRLDHLRSLTVRYTPVNNAKHATRLCKWTRMVIEHAPLVELRLVCTEEDRGSSVNFDGLLAHLSHKHAKVLRILRMDKAFVGRKALRHLCSCCENLEELAIAISGDLLHHLPELFTSLRNLHTIRIETRNAKRSRVFLDTDQAREFIVSCPDRLRRLAMDGMFWEVRVYACSDGCSDGCAQGQWVSDPQNEVRFVVRQVNAQRAALWEKT</sequence>
<dbReference type="EMBL" id="KV427632">
    <property type="protein sequence ID" value="KZT05087.1"/>
    <property type="molecule type" value="Genomic_DNA"/>
</dbReference>
<dbReference type="Gene3D" id="3.80.10.10">
    <property type="entry name" value="Ribonuclease Inhibitor"/>
    <property type="match status" value="1"/>
</dbReference>
<dbReference type="Proteomes" id="UP000076871">
    <property type="component" value="Unassembled WGS sequence"/>
</dbReference>
<dbReference type="RefSeq" id="XP_040762827.1">
    <property type="nucleotide sequence ID" value="XM_040904641.1"/>
</dbReference>
<dbReference type="InterPro" id="IPR032675">
    <property type="entry name" value="LRR_dom_sf"/>
</dbReference>
<name>A0A165DKK5_9APHY</name>
<dbReference type="AlphaFoldDB" id="A0A165DKK5"/>
<evidence type="ECO:0000313" key="2">
    <source>
        <dbReference type="Proteomes" id="UP000076871"/>
    </source>
</evidence>
<protein>
    <recommendedName>
        <fullName evidence="3">F-box domain-containing protein</fullName>
    </recommendedName>
</protein>
<proteinExistence type="predicted"/>
<accession>A0A165DKK5</accession>
<reference evidence="1 2" key="1">
    <citation type="journal article" date="2016" name="Mol. Biol. Evol.">
        <title>Comparative Genomics of Early-Diverging Mushroom-Forming Fungi Provides Insights into the Origins of Lignocellulose Decay Capabilities.</title>
        <authorList>
            <person name="Nagy L.G."/>
            <person name="Riley R."/>
            <person name="Tritt A."/>
            <person name="Adam C."/>
            <person name="Daum C."/>
            <person name="Floudas D."/>
            <person name="Sun H."/>
            <person name="Yadav J.S."/>
            <person name="Pangilinan J."/>
            <person name="Larsson K.H."/>
            <person name="Matsuura K."/>
            <person name="Barry K."/>
            <person name="Labutti K."/>
            <person name="Kuo R."/>
            <person name="Ohm R.A."/>
            <person name="Bhattacharya S.S."/>
            <person name="Shirouzu T."/>
            <person name="Yoshinaga Y."/>
            <person name="Martin F.M."/>
            <person name="Grigoriev I.V."/>
            <person name="Hibbett D.S."/>
        </authorList>
    </citation>
    <scope>NUCLEOTIDE SEQUENCE [LARGE SCALE GENOMIC DNA]</scope>
    <source>
        <strain evidence="1 2">93-53</strain>
    </source>
</reference>
<dbReference type="InParanoid" id="A0A165DKK5"/>